<dbReference type="AlphaFoldDB" id="A0AAP0IF09"/>
<comment type="caution">
    <text evidence="2">The sequence shown here is derived from an EMBL/GenBank/DDBJ whole genome shotgun (WGS) entry which is preliminary data.</text>
</comment>
<protein>
    <submittedName>
        <fullName evidence="2">Uncharacterized protein</fullName>
    </submittedName>
</protein>
<feature type="region of interest" description="Disordered" evidence="1">
    <location>
        <begin position="188"/>
        <end position="244"/>
    </location>
</feature>
<accession>A0AAP0IF09</accession>
<dbReference type="EMBL" id="JBBNAF010000009">
    <property type="protein sequence ID" value="KAK9113940.1"/>
    <property type="molecule type" value="Genomic_DNA"/>
</dbReference>
<gene>
    <name evidence="2" type="ORF">Syun_020737</name>
</gene>
<proteinExistence type="predicted"/>
<evidence type="ECO:0000313" key="2">
    <source>
        <dbReference type="EMBL" id="KAK9113940.1"/>
    </source>
</evidence>
<dbReference type="Proteomes" id="UP001420932">
    <property type="component" value="Unassembled WGS sequence"/>
</dbReference>
<name>A0AAP0IF09_9MAGN</name>
<sequence>MAEVVARDRVRDPVECTDRDSDLVVHMGKEMDMFQLERDFNVSAWAYGQPDIAEYTYFPKKLQMYLSCEDSHWASGVPGIVIGITVSRASLINVITSFIAKLGVLYQGPTHAEFFSTYIISLHESLASRAADPNNDWHDYKLNHARCKVSQIQFLQDRRELDCWRERPHAQRCRMAWHRSARRRERREKRSRWWGPSERETARAAAGESGGWRARDGDMVATTDCSGGRGRRWRRRDGADGETA</sequence>
<reference evidence="2 3" key="1">
    <citation type="submission" date="2024-01" db="EMBL/GenBank/DDBJ databases">
        <title>Genome assemblies of Stephania.</title>
        <authorList>
            <person name="Yang L."/>
        </authorList>
    </citation>
    <scope>NUCLEOTIDE SEQUENCE [LARGE SCALE GENOMIC DNA]</scope>
    <source>
        <strain evidence="2">YNDBR</strain>
        <tissue evidence="2">Leaf</tissue>
    </source>
</reference>
<evidence type="ECO:0000256" key="1">
    <source>
        <dbReference type="SAM" id="MobiDB-lite"/>
    </source>
</evidence>
<keyword evidence="3" id="KW-1185">Reference proteome</keyword>
<organism evidence="2 3">
    <name type="scientific">Stephania yunnanensis</name>
    <dbReference type="NCBI Taxonomy" id="152371"/>
    <lineage>
        <taxon>Eukaryota</taxon>
        <taxon>Viridiplantae</taxon>
        <taxon>Streptophyta</taxon>
        <taxon>Embryophyta</taxon>
        <taxon>Tracheophyta</taxon>
        <taxon>Spermatophyta</taxon>
        <taxon>Magnoliopsida</taxon>
        <taxon>Ranunculales</taxon>
        <taxon>Menispermaceae</taxon>
        <taxon>Menispermoideae</taxon>
        <taxon>Cissampelideae</taxon>
        <taxon>Stephania</taxon>
    </lineage>
</organism>
<evidence type="ECO:0000313" key="3">
    <source>
        <dbReference type="Proteomes" id="UP001420932"/>
    </source>
</evidence>